<evidence type="ECO:0000256" key="5">
    <source>
        <dbReference type="SAM" id="MobiDB-lite"/>
    </source>
</evidence>
<dbReference type="InterPro" id="IPR020846">
    <property type="entry name" value="MFS_dom"/>
</dbReference>
<dbReference type="Proteomes" id="UP000007800">
    <property type="component" value="Unassembled WGS sequence"/>
</dbReference>
<dbReference type="RefSeq" id="XP_002786426.1">
    <property type="nucleotide sequence ID" value="XM_002786380.1"/>
</dbReference>
<name>C5KAP6_PERM5</name>
<evidence type="ECO:0000259" key="7">
    <source>
        <dbReference type="PROSITE" id="PS50850"/>
    </source>
</evidence>
<feature type="transmembrane region" description="Helical" evidence="6">
    <location>
        <begin position="204"/>
        <end position="224"/>
    </location>
</feature>
<feature type="transmembrane region" description="Helical" evidence="6">
    <location>
        <begin position="146"/>
        <end position="167"/>
    </location>
</feature>
<keyword evidence="9" id="KW-1185">Reference proteome</keyword>
<dbReference type="InParanoid" id="C5KAP6"/>
<feature type="transmembrane region" description="Helical" evidence="6">
    <location>
        <begin position="379"/>
        <end position="399"/>
    </location>
</feature>
<dbReference type="GO" id="GO:0022857">
    <property type="term" value="F:transmembrane transporter activity"/>
    <property type="evidence" value="ECO:0007669"/>
    <property type="project" value="InterPro"/>
</dbReference>
<dbReference type="InterPro" id="IPR036259">
    <property type="entry name" value="MFS_trans_sf"/>
</dbReference>
<dbReference type="OrthoDB" id="425067at2759"/>
<proteinExistence type="predicted"/>
<protein>
    <submittedName>
        <fullName evidence="8">Sugar transporter, putative</fullName>
    </submittedName>
</protein>
<dbReference type="Gene3D" id="1.20.1250.20">
    <property type="entry name" value="MFS general substrate transporter like domains"/>
    <property type="match status" value="1"/>
</dbReference>
<organism evidence="9">
    <name type="scientific">Perkinsus marinus (strain ATCC 50983 / TXsc)</name>
    <dbReference type="NCBI Taxonomy" id="423536"/>
    <lineage>
        <taxon>Eukaryota</taxon>
        <taxon>Sar</taxon>
        <taxon>Alveolata</taxon>
        <taxon>Perkinsozoa</taxon>
        <taxon>Perkinsea</taxon>
        <taxon>Perkinsida</taxon>
        <taxon>Perkinsidae</taxon>
        <taxon>Perkinsus</taxon>
    </lineage>
</organism>
<dbReference type="PANTHER" id="PTHR24064">
    <property type="entry name" value="SOLUTE CARRIER FAMILY 22 MEMBER"/>
    <property type="match status" value="1"/>
</dbReference>
<feature type="transmembrane region" description="Helical" evidence="6">
    <location>
        <begin position="440"/>
        <end position="461"/>
    </location>
</feature>
<keyword evidence="2 6" id="KW-0812">Transmembrane</keyword>
<feature type="transmembrane region" description="Helical" evidence="6">
    <location>
        <begin position="53"/>
        <end position="72"/>
    </location>
</feature>
<feature type="transmembrane region" description="Helical" evidence="6">
    <location>
        <begin position="92"/>
        <end position="112"/>
    </location>
</feature>
<dbReference type="PROSITE" id="PS50850">
    <property type="entry name" value="MFS"/>
    <property type="match status" value="1"/>
</dbReference>
<feature type="transmembrane region" description="Helical" evidence="6">
    <location>
        <begin position="121"/>
        <end position="140"/>
    </location>
</feature>
<evidence type="ECO:0000256" key="4">
    <source>
        <dbReference type="ARBA" id="ARBA00023136"/>
    </source>
</evidence>
<dbReference type="InterPro" id="IPR011701">
    <property type="entry name" value="MFS"/>
</dbReference>
<comment type="subcellular location">
    <subcellularLocation>
        <location evidence="1">Membrane</location>
        <topology evidence="1">Multi-pass membrane protein</topology>
    </subcellularLocation>
</comment>
<evidence type="ECO:0000256" key="2">
    <source>
        <dbReference type="ARBA" id="ARBA00022692"/>
    </source>
</evidence>
<feature type="region of interest" description="Disordered" evidence="5">
    <location>
        <begin position="487"/>
        <end position="512"/>
    </location>
</feature>
<gene>
    <name evidence="8" type="ORF">Pmar_PMAR005127</name>
</gene>
<keyword evidence="8" id="KW-0813">Transport</keyword>
<sequence length="512" mass="54935">MVVQVPFGAVPSHSDSDDEKLDSNVADSITIDEAIEAADGFGRYQKRITAAMGLAWVGYGAVMLSTVFTTMSPGTDDNFTSILDEFPTEWHSILRSAPFVGSMVGTPLWGVVADRLGRKPAVVSASALCGVFMAGAAISFGTISFWVFTFLSGLFSSGLGLVSFTLASEVWGQRARTTTGNAFHMCFTVGMLFCIASAYTLLSWRLVCIAISLLSLPTCIAVLFTCRESPRWLLANGRKTEAEHVMNYIARFNASPTLNVKIFRLRPADTATALPMRGCLAHLRSLCSYRHLRRTTILLMFMWYATGYAYYGINMTAEHIGSSVYITATISAVAEVPGFVLSMYVLGLARVSGSAFFFFMLATAGYLCILTPPDSVLQVVVVMVGKVASCGCFASVYLLSAELFPTSMRNSGTGISSLGARLAAAVAPGTVEMFTPISPALPLLIFGSVALLGGIACLWGIRETLGHPICETVGEFEATEAAYWSSRSRQRTESHDAPDSGVVELAETKDAI</sequence>
<dbReference type="EMBL" id="GG671811">
    <property type="protein sequence ID" value="EER18222.1"/>
    <property type="molecule type" value="Genomic_DNA"/>
</dbReference>
<accession>C5KAP6</accession>
<dbReference type="GeneID" id="9048876"/>
<dbReference type="SUPFAM" id="SSF103473">
    <property type="entry name" value="MFS general substrate transporter"/>
    <property type="match status" value="1"/>
</dbReference>
<keyword evidence="4 6" id="KW-0472">Membrane</keyword>
<feature type="domain" description="Major facilitator superfamily (MFS) profile" evidence="7">
    <location>
        <begin position="46"/>
        <end position="465"/>
    </location>
</feature>
<feature type="transmembrane region" description="Helical" evidence="6">
    <location>
        <begin position="355"/>
        <end position="373"/>
    </location>
</feature>
<dbReference type="Pfam" id="PF07690">
    <property type="entry name" value="MFS_1"/>
    <property type="match status" value="1"/>
</dbReference>
<evidence type="ECO:0000313" key="9">
    <source>
        <dbReference type="Proteomes" id="UP000007800"/>
    </source>
</evidence>
<feature type="transmembrane region" description="Helical" evidence="6">
    <location>
        <begin position="179"/>
        <end position="198"/>
    </location>
</feature>
<keyword evidence="3 6" id="KW-1133">Transmembrane helix</keyword>
<keyword evidence="8" id="KW-0762">Sugar transport</keyword>
<dbReference type="GO" id="GO:0016020">
    <property type="term" value="C:membrane"/>
    <property type="evidence" value="ECO:0007669"/>
    <property type="project" value="UniProtKB-SubCell"/>
</dbReference>
<dbReference type="AlphaFoldDB" id="C5KAP6"/>
<evidence type="ECO:0000256" key="1">
    <source>
        <dbReference type="ARBA" id="ARBA00004141"/>
    </source>
</evidence>
<evidence type="ECO:0000313" key="8">
    <source>
        <dbReference type="EMBL" id="EER18222.1"/>
    </source>
</evidence>
<evidence type="ECO:0000256" key="3">
    <source>
        <dbReference type="ARBA" id="ARBA00022989"/>
    </source>
</evidence>
<reference evidence="8 9" key="1">
    <citation type="submission" date="2008-07" db="EMBL/GenBank/DDBJ databases">
        <authorList>
            <person name="El-Sayed N."/>
            <person name="Caler E."/>
            <person name="Inman J."/>
            <person name="Amedeo P."/>
            <person name="Hass B."/>
            <person name="Wortman J."/>
        </authorList>
    </citation>
    <scope>NUCLEOTIDE SEQUENCE [LARGE SCALE GENOMIC DNA]</scope>
    <source>
        <strain evidence="9">ATCC 50983 / TXsc</strain>
    </source>
</reference>
<feature type="transmembrane region" description="Helical" evidence="6">
    <location>
        <begin position="295"/>
        <end position="313"/>
    </location>
</feature>
<dbReference type="OMA" id="NYWCRIP"/>
<evidence type="ECO:0000256" key="6">
    <source>
        <dbReference type="SAM" id="Phobius"/>
    </source>
</evidence>
<feature type="transmembrane region" description="Helical" evidence="6">
    <location>
        <begin position="325"/>
        <end position="348"/>
    </location>
</feature>